<dbReference type="GO" id="GO:0006412">
    <property type="term" value="P:translation"/>
    <property type="evidence" value="ECO:0007669"/>
    <property type="project" value="InterPro"/>
</dbReference>
<dbReference type="Pfam" id="PF01632">
    <property type="entry name" value="Ribosomal_L35p"/>
    <property type="match status" value="1"/>
</dbReference>
<dbReference type="InterPro" id="IPR021137">
    <property type="entry name" value="Ribosomal_bL35-like"/>
</dbReference>
<dbReference type="AlphaFoldDB" id="A0A1G2KXD2"/>
<dbReference type="GO" id="GO:0005840">
    <property type="term" value="C:ribosome"/>
    <property type="evidence" value="ECO:0007669"/>
    <property type="project" value="UniProtKB-KW"/>
</dbReference>
<reference evidence="4 5" key="1">
    <citation type="journal article" date="2016" name="Nat. Commun.">
        <title>Thousands of microbial genomes shed light on interconnected biogeochemical processes in an aquifer system.</title>
        <authorList>
            <person name="Anantharaman K."/>
            <person name="Brown C.T."/>
            <person name="Hug L.A."/>
            <person name="Sharon I."/>
            <person name="Castelle C.J."/>
            <person name="Probst A.J."/>
            <person name="Thomas B.C."/>
            <person name="Singh A."/>
            <person name="Wilkins M.J."/>
            <person name="Karaoz U."/>
            <person name="Brodie E.L."/>
            <person name="Williams K.H."/>
            <person name="Hubbard S.S."/>
            <person name="Banfield J.F."/>
        </authorList>
    </citation>
    <scope>NUCLEOTIDE SEQUENCE [LARGE SCALE GENOMIC DNA]</scope>
</reference>
<organism evidence="4 5">
    <name type="scientific">Candidatus Sungbacteria bacterium RIFCSPHIGHO2_02_FULL_53_17</name>
    <dbReference type="NCBI Taxonomy" id="1802275"/>
    <lineage>
        <taxon>Bacteria</taxon>
        <taxon>Candidatus Sungiibacteriota</taxon>
    </lineage>
</organism>
<dbReference type="GO" id="GO:0003735">
    <property type="term" value="F:structural constituent of ribosome"/>
    <property type="evidence" value="ECO:0007669"/>
    <property type="project" value="InterPro"/>
</dbReference>
<evidence type="ECO:0000256" key="3">
    <source>
        <dbReference type="ARBA" id="ARBA00023274"/>
    </source>
</evidence>
<comment type="caution">
    <text evidence="4">The sequence shown here is derived from an EMBL/GenBank/DDBJ whole genome shotgun (WGS) entry which is preliminary data.</text>
</comment>
<accession>A0A1G2KXD2</accession>
<dbReference type="Gene3D" id="4.10.410.60">
    <property type="match status" value="1"/>
</dbReference>
<gene>
    <name evidence="4" type="ORF">A3C92_01995</name>
</gene>
<keyword evidence="3" id="KW-0687">Ribonucleoprotein</keyword>
<comment type="similarity">
    <text evidence="1">Belongs to the bacterial ribosomal protein bL35 family.</text>
</comment>
<evidence type="ECO:0000256" key="2">
    <source>
        <dbReference type="ARBA" id="ARBA00022980"/>
    </source>
</evidence>
<dbReference type="GO" id="GO:1990904">
    <property type="term" value="C:ribonucleoprotein complex"/>
    <property type="evidence" value="ECO:0007669"/>
    <property type="project" value="UniProtKB-KW"/>
</dbReference>
<evidence type="ECO:0008006" key="6">
    <source>
        <dbReference type="Google" id="ProtNLM"/>
    </source>
</evidence>
<evidence type="ECO:0000256" key="1">
    <source>
        <dbReference type="ARBA" id="ARBA00006598"/>
    </source>
</evidence>
<name>A0A1G2KXD2_9BACT</name>
<dbReference type="SUPFAM" id="SSF143034">
    <property type="entry name" value="L35p-like"/>
    <property type="match status" value="1"/>
</dbReference>
<proteinExistence type="inferred from homology"/>
<evidence type="ECO:0000313" key="4">
    <source>
        <dbReference type="EMBL" id="OHA03089.1"/>
    </source>
</evidence>
<evidence type="ECO:0000313" key="5">
    <source>
        <dbReference type="Proteomes" id="UP000177177"/>
    </source>
</evidence>
<keyword evidence="2" id="KW-0689">Ribosomal protein</keyword>
<dbReference type="Proteomes" id="UP000177177">
    <property type="component" value="Unassembled WGS sequence"/>
</dbReference>
<sequence>MRKAVLKRIKITGTGKLLRRRAGQDHFNAKKSRRSQLRKQTLLVGFSKTMQRNIKRYSRTP</sequence>
<protein>
    <recommendedName>
        <fullName evidence="6">50S ribosomal protein L35</fullName>
    </recommendedName>
</protein>
<dbReference type="InterPro" id="IPR037229">
    <property type="entry name" value="Ribosomal_bL35_sf"/>
</dbReference>
<dbReference type="EMBL" id="MHQN01000024">
    <property type="protein sequence ID" value="OHA03089.1"/>
    <property type="molecule type" value="Genomic_DNA"/>
</dbReference>